<feature type="compositionally biased region" description="Pro residues" evidence="1">
    <location>
        <begin position="1104"/>
        <end position="1114"/>
    </location>
</feature>
<protein>
    <submittedName>
        <fullName evidence="2">Uncharacterized protein</fullName>
    </submittedName>
</protein>
<name>A0A6A6JFM6_WESOR</name>
<gene>
    <name evidence="2" type="ORF">EI97DRAFT_87115</name>
</gene>
<feature type="compositionally biased region" description="Low complexity" evidence="1">
    <location>
        <begin position="853"/>
        <end position="872"/>
    </location>
</feature>
<feature type="compositionally biased region" description="Pro residues" evidence="1">
    <location>
        <begin position="1043"/>
        <end position="1053"/>
    </location>
</feature>
<reference evidence="2" key="1">
    <citation type="journal article" date="2020" name="Stud. Mycol.">
        <title>101 Dothideomycetes genomes: a test case for predicting lifestyles and emergence of pathogens.</title>
        <authorList>
            <person name="Haridas S."/>
            <person name="Albert R."/>
            <person name="Binder M."/>
            <person name="Bloem J."/>
            <person name="Labutti K."/>
            <person name="Salamov A."/>
            <person name="Andreopoulos B."/>
            <person name="Baker S."/>
            <person name="Barry K."/>
            <person name="Bills G."/>
            <person name="Bluhm B."/>
            <person name="Cannon C."/>
            <person name="Castanera R."/>
            <person name="Culley D."/>
            <person name="Daum C."/>
            <person name="Ezra D."/>
            <person name="Gonzalez J."/>
            <person name="Henrissat B."/>
            <person name="Kuo A."/>
            <person name="Liang C."/>
            <person name="Lipzen A."/>
            <person name="Lutzoni F."/>
            <person name="Magnuson J."/>
            <person name="Mondo S."/>
            <person name="Nolan M."/>
            <person name="Ohm R."/>
            <person name="Pangilinan J."/>
            <person name="Park H.-J."/>
            <person name="Ramirez L."/>
            <person name="Alfaro M."/>
            <person name="Sun H."/>
            <person name="Tritt A."/>
            <person name="Yoshinaga Y."/>
            <person name="Zwiers L.-H."/>
            <person name="Turgeon B."/>
            <person name="Goodwin S."/>
            <person name="Spatafora J."/>
            <person name="Crous P."/>
            <person name="Grigoriev I."/>
        </authorList>
    </citation>
    <scope>NUCLEOTIDE SEQUENCE</scope>
    <source>
        <strain evidence="2">CBS 379.55</strain>
    </source>
</reference>
<evidence type="ECO:0000313" key="3">
    <source>
        <dbReference type="Proteomes" id="UP000800097"/>
    </source>
</evidence>
<feature type="compositionally biased region" description="Polar residues" evidence="1">
    <location>
        <begin position="986"/>
        <end position="1007"/>
    </location>
</feature>
<feature type="compositionally biased region" description="Polar residues" evidence="1">
    <location>
        <begin position="359"/>
        <end position="371"/>
    </location>
</feature>
<feature type="compositionally biased region" description="Basic and acidic residues" evidence="1">
    <location>
        <begin position="548"/>
        <end position="559"/>
    </location>
</feature>
<organism evidence="2 3">
    <name type="scientific">Westerdykella ornata</name>
    <dbReference type="NCBI Taxonomy" id="318751"/>
    <lineage>
        <taxon>Eukaryota</taxon>
        <taxon>Fungi</taxon>
        <taxon>Dikarya</taxon>
        <taxon>Ascomycota</taxon>
        <taxon>Pezizomycotina</taxon>
        <taxon>Dothideomycetes</taxon>
        <taxon>Pleosporomycetidae</taxon>
        <taxon>Pleosporales</taxon>
        <taxon>Sporormiaceae</taxon>
        <taxon>Westerdykella</taxon>
    </lineage>
</organism>
<accession>A0A6A6JFM6</accession>
<feature type="compositionally biased region" description="Polar residues" evidence="1">
    <location>
        <begin position="639"/>
        <end position="668"/>
    </location>
</feature>
<feature type="compositionally biased region" description="Basic and acidic residues" evidence="1">
    <location>
        <begin position="301"/>
        <end position="312"/>
    </location>
</feature>
<proteinExistence type="predicted"/>
<sequence>MDSRAASLMQRGQHPVGHPGLAHHSTISGISRENSHVGHPPTSVMPSSQALHYHHHPPLHANPRSTPQAPNHTSNQSLLSAISSAVSVDGSAISPASSRAGRSSRPDSRSRQLQLEGSAKVSPVTPVMTIEESSPVEEQVIKPLARPASNDNYDLYADADGVVIVDGREMQIPLSARGEGVSPLPSAPPSENGGDERLTTADANEEPAITPALEEEEPRYSVDRPMSFIMGPRDESGRPQDQINSERSVSNQAVNGVRQQYGAGYGPPLPPSFASRPSQAIPPQPLAHRQFLPGTMAQREAVNDPRMRDPRQQHPQSQRMQQRPVHAHDPRTEMQMQIRQANPPMQKPAIRPQPAPGNQHDTQPQAQSQHHQIPFIQGTRIHHFGTAPSTSEEKPSKSKVTSLFKGLGNKTSSSHSQASRIPGSVLDAPELTNHKASFLASSNGLLPDQDALKKKNRRSFGILGGRPESVGRESHISHASHVSHDSMRVQATDSRLDLRYPADPSPFQGIPPQNPPPVENAETGKKKRFSGLGNIFGRGSSGSSADPLKNKLLKEDKKNQKAQKRNTAPATQVPSPQQWPGHAQQQGMQFGQPSLARSYTGTNGAPPQAMSLSPQARLPAEEIYQGRHASNPLPVYPPQQHQNPSQAHNQPSHNSGFMTTKQMAQQARLSLRAAPPSSGHPPVGVAEYSQRKPEHQHPPTGYFNPDKKLPSLNEGTPANSLGRTPPPQGQTMHSQPTAYNRSVSSPVMTHGAVNHDFNRQTPPTSTEPKYETPQIPAAYKHVSGAYVATGSEPAAVAVQSPATDARNAAPFPTPQPGMGGRQYSDPRMTPISPQISQISGRSQMPVAQRTHSDSSVSVVSPITSPSPTVEPVQSPPTQRLTQPRMGSITESPRRERPGNLNLPFRPSDEEFLRMYQRQHIEQQLAAQERLYTERTGQSPSPHSSRHTASPRPHSAVEPQPPQPAPSSVQGGFREVLPRNAAPPHQELTQVVQEQGQPLSHPASTSQHLHPGPGPLEQASTPAVYPPPMSPDDAQSPLNVPLSAHPPPPPPKIPHSPMQPVFQSSPSPHLQAQERIGLQPTLGPPDPSHQQFAHPQQFSPDYSDAPPPDEPPPYDGPALPHPGMDDKSADATSPSSRAPRPPNIVTNAPTLPRTAHPPRSRQPSLGILQHPQPASMAASPQRSAADMGAAMMMRQLSAQEEAERAERARRAVQEREKQERERVERLRNRARAEESNSSSGRAAGPAVVGTGAREAVHHGVAMSPGGMGWERRGSVANRQVFELPAEEDDEPVMRATSFPGMEWVPTVTED</sequence>
<feature type="compositionally biased region" description="Polar residues" evidence="1">
    <location>
        <begin position="1060"/>
        <end position="1069"/>
    </location>
</feature>
<feature type="compositionally biased region" description="Polar residues" evidence="1">
    <location>
        <begin position="239"/>
        <end position="258"/>
    </location>
</feature>
<feature type="region of interest" description="Disordered" evidence="1">
    <location>
        <begin position="932"/>
        <end position="1247"/>
    </location>
</feature>
<feature type="compositionally biased region" description="Polar residues" evidence="1">
    <location>
        <begin position="409"/>
        <end position="419"/>
    </location>
</feature>
<feature type="compositionally biased region" description="Polar residues" evidence="1">
    <location>
        <begin position="1087"/>
        <end position="1097"/>
    </location>
</feature>
<feature type="region of interest" description="Disordered" evidence="1">
    <location>
        <begin position="449"/>
        <end position="743"/>
    </location>
</feature>
<feature type="region of interest" description="Disordered" evidence="1">
    <location>
        <begin position="1"/>
        <end position="75"/>
    </location>
</feature>
<dbReference type="EMBL" id="ML986499">
    <property type="protein sequence ID" value="KAF2275075.1"/>
    <property type="molecule type" value="Genomic_DNA"/>
</dbReference>
<feature type="compositionally biased region" description="Polar residues" evidence="1">
    <location>
        <begin position="713"/>
        <end position="722"/>
    </location>
</feature>
<feature type="compositionally biased region" description="Low complexity" evidence="1">
    <location>
        <begin position="313"/>
        <end position="324"/>
    </location>
</feature>
<feature type="compositionally biased region" description="Basic and acidic residues" evidence="1">
    <location>
        <begin position="469"/>
        <end position="487"/>
    </location>
</feature>
<feature type="region of interest" description="Disordered" evidence="1">
    <location>
        <begin position="837"/>
        <end position="905"/>
    </location>
</feature>
<dbReference type="GeneID" id="54556346"/>
<evidence type="ECO:0000313" key="2">
    <source>
        <dbReference type="EMBL" id="KAF2275075.1"/>
    </source>
</evidence>
<feature type="compositionally biased region" description="Basic and acidic residues" evidence="1">
    <location>
        <begin position="1200"/>
        <end position="1233"/>
    </location>
</feature>
<dbReference type="OrthoDB" id="5151921at2759"/>
<dbReference type="RefSeq" id="XP_033652614.1">
    <property type="nucleotide sequence ID" value="XM_033803171.1"/>
</dbReference>
<feature type="region of interest" description="Disordered" evidence="1">
    <location>
        <begin position="1281"/>
        <end position="1309"/>
    </location>
</feature>
<feature type="compositionally biased region" description="Polar residues" evidence="1">
    <location>
        <begin position="63"/>
        <end position="75"/>
    </location>
</feature>
<feature type="compositionally biased region" description="Polar residues" evidence="1">
    <location>
        <begin position="729"/>
        <end position="743"/>
    </location>
</feature>
<dbReference type="Proteomes" id="UP000800097">
    <property type="component" value="Unassembled WGS sequence"/>
</dbReference>
<feature type="compositionally biased region" description="Polar residues" evidence="1">
    <location>
        <begin position="565"/>
        <end position="614"/>
    </location>
</feature>
<keyword evidence="3" id="KW-1185">Reference proteome</keyword>
<evidence type="ECO:0000256" key="1">
    <source>
        <dbReference type="SAM" id="MobiDB-lite"/>
    </source>
</evidence>
<feature type="region of interest" description="Disordered" evidence="1">
    <location>
        <begin position="92"/>
        <end position="123"/>
    </location>
</feature>
<feature type="region of interest" description="Disordered" evidence="1">
    <location>
        <begin position="385"/>
        <end position="421"/>
    </location>
</feature>
<feature type="compositionally biased region" description="Low complexity" evidence="1">
    <location>
        <begin position="92"/>
        <end position="103"/>
    </location>
</feature>
<feature type="region of interest" description="Disordered" evidence="1">
    <location>
        <begin position="175"/>
        <end position="371"/>
    </location>
</feature>